<organism evidence="1 2">
    <name type="scientific">Paenochrobactrum gallinarii</name>
    <dbReference type="NCBI Taxonomy" id="643673"/>
    <lineage>
        <taxon>Bacteria</taxon>
        <taxon>Pseudomonadati</taxon>
        <taxon>Pseudomonadota</taxon>
        <taxon>Alphaproteobacteria</taxon>
        <taxon>Hyphomicrobiales</taxon>
        <taxon>Brucellaceae</taxon>
        <taxon>Paenochrobactrum</taxon>
    </lineage>
</organism>
<dbReference type="Proteomes" id="UP000555393">
    <property type="component" value="Unassembled WGS sequence"/>
</dbReference>
<dbReference type="Gene3D" id="3.30.1580.10">
    <property type="entry name" value="Head-to-tail joining protein W"/>
    <property type="match status" value="1"/>
</dbReference>
<reference evidence="1 2" key="1">
    <citation type="submission" date="2020-08" db="EMBL/GenBank/DDBJ databases">
        <title>Genomic Encyclopedia of Type Strains, Phase IV (KMG-IV): sequencing the most valuable type-strain genomes for metagenomic binning, comparative biology and taxonomic classification.</title>
        <authorList>
            <person name="Goeker M."/>
        </authorList>
    </citation>
    <scope>NUCLEOTIDE SEQUENCE [LARGE SCALE GENOMIC DNA]</scope>
    <source>
        <strain evidence="1 2">DSM 22336</strain>
    </source>
</reference>
<sequence length="68" mass="7616">MINRALPEQRLAQAREALRKLLTGASTVPLSNQGESITYSSTDEARLRNYIRKLQGELGMSSVSFFNE</sequence>
<dbReference type="SUPFAM" id="SSF64210">
    <property type="entry name" value="Head-to-tail joining protein W, gpW"/>
    <property type="match status" value="1"/>
</dbReference>
<dbReference type="RefSeq" id="WP_184224794.1">
    <property type="nucleotide sequence ID" value="NZ_JACIIU010000043.1"/>
</dbReference>
<accession>A0A841LYS9</accession>
<name>A0A841LYS9_9HYPH</name>
<evidence type="ECO:0000313" key="1">
    <source>
        <dbReference type="EMBL" id="MBB6262576.1"/>
    </source>
</evidence>
<dbReference type="GO" id="GO:0019058">
    <property type="term" value="P:viral life cycle"/>
    <property type="evidence" value="ECO:0007669"/>
    <property type="project" value="InterPro"/>
</dbReference>
<dbReference type="InterPro" id="IPR036626">
    <property type="entry name" value="GpW_sf"/>
</dbReference>
<proteinExistence type="predicted"/>
<dbReference type="AlphaFoldDB" id="A0A841LYS9"/>
<dbReference type="InterPro" id="IPR004174">
    <property type="entry name" value="GpW"/>
</dbReference>
<protein>
    <recommendedName>
        <fullName evidence="3">Phage tail protein</fullName>
    </recommendedName>
</protein>
<gene>
    <name evidence="1" type="ORF">FHS77_003155</name>
</gene>
<dbReference type="Pfam" id="PF02831">
    <property type="entry name" value="gpW"/>
    <property type="match status" value="1"/>
</dbReference>
<comment type="caution">
    <text evidence="1">The sequence shown here is derived from an EMBL/GenBank/DDBJ whole genome shotgun (WGS) entry which is preliminary data.</text>
</comment>
<keyword evidence="2" id="KW-1185">Reference proteome</keyword>
<evidence type="ECO:0008006" key="3">
    <source>
        <dbReference type="Google" id="ProtNLM"/>
    </source>
</evidence>
<evidence type="ECO:0000313" key="2">
    <source>
        <dbReference type="Proteomes" id="UP000555393"/>
    </source>
</evidence>
<dbReference type="EMBL" id="JACIIU010000043">
    <property type="protein sequence ID" value="MBB6262576.1"/>
    <property type="molecule type" value="Genomic_DNA"/>
</dbReference>